<keyword evidence="1" id="KW-0472">Membrane</keyword>
<protein>
    <recommendedName>
        <fullName evidence="4">O-antigen polymerase</fullName>
    </recommendedName>
</protein>
<feature type="transmembrane region" description="Helical" evidence="1">
    <location>
        <begin position="114"/>
        <end position="131"/>
    </location>
</feature>
<feature type="transmembrane region" description="Helical" evidence="1">
    <location>
        <begin position="175"/>
        <end position="192"/>
    </location>
</feature>
<dbReference type="EMBL" id="MTEJ01000091">
    <property type="protein sequence ID" value="OQX11291.1"/>
    <property type="molecule type" value="Genomic_DNA"/>
</dbReference>
<evidence type="ECO:0008006" key="4">
    <source>
        <dbReference type="Google" id="ProtNLM"/>
    </source>
</evidence>
<sequence length="417" mass="47338">MLRLLAILFVIAIFIPVEFYVMAGSVRIEPYRVVLGVALVYAVLNFKMVLERADLVDILLVGLLGFAFASIWNNHDLQQAVESTGIYAIETLGAFYLARMYLNTPENFFQINRLFVLILAGLTLFSAYEAFAQHRFLHEIAKNITGHDSLDFRLYMHYYIRNGVMRAASLFEHPILYGSLLALCFPFAFLWFRQTRSIGTGSSVVALIVSMLLTLSSAPLLSLIFQAGIAVLVKFWNSARRLWIALLFASLAGSLLINAFSNRGFFGILISYLTFNPNTGYFRLLQWEHSMDDIAASPILGIGLIGPGLHDWTRPYWISSWFGNSIDSFWLLLALQHGLFAAGLLLFASLYASFNTLNLLHKHDDDTRWMVTAWLLAFFSLILIGFTVDYFGKLQPMFFFTLGAISWARDYSRWNKP</sequence>
<feature type="transmembrane region" description="Helical" evidence="1">
    <location>
        <begin position="242"/>
        <end position="260"/>
    </location>
</feature>
<evidence type="ECO:0000313" key="2">
    <source>
        <dbReference type="EMBL" id="OQX11291.1"/>
    </source>
</evidence>
<dbReference type="PANTHER" id="PTHR37422:SF13">
    <property type="entry name" value="LIPOPOLYSACCHARIDE BIOSYNTHESIS PROTEIN PA4999-RELATED"/>
    <property type="match status" value="1"/>
</dbReference>
<keyword evidence="1" id="KW-0812">Transmembrane</keyword>
<evidence type="ECO:0000313" key="3">
    <source>
        <dbReference type="Proteomes" id="UP000192491"/>
    </source>
</evidence>
<feature type="transmembrane region" description="Helical" evidence="1">
    <location>
        <begin position="204"/>
        <end position="236"/>
    </location>
</feature>
<name>A0A1Y1QQ87_9GAMM</name>
<feature type="transmembrane region" description="Helical" evidence="1">
    <location>
        <begin position="55"/>
        <end position="72"/>
    </location>
</feature>
<evidence type="ECO:0000256" key="1">
    <source>
        <dbReference type="SAM" id="Phobius"/>
    </source>
</evidence>
<organism evidence="2 3">
    <name type="scientific">Thiothrix lacustris</name>
    <dbReference type="NCBI Taxonomy" id="525917"/>
    <lineage>
        <taxon>Bacteria</taxon>
        <taxon>Pseudomonadati</taxon>
        <taxon>Pseudomonadota</taxon>
        <taxon>Gammaproteobacteria</taxon>
        <taxon>Thiotrichales</taxon>
        <taxon>Thiotrichaceae</taxon>
        <taxon>Thiothrix</taxon>
    </lineage>
</organism>
<feature type="transmembrane region" description="Helical" evidence="1">
    <location>
        <begin position="329"/>
        <end position="351"/>
    </location>
</feature>
<accession>A0A1Y1QQ87</accession>
<comment type="caution">
    <text evidence="2">The sequence shown here is derived from an EMBL/GenBank/DDBJ whole genome shotgun (WGS) entry which is preliminary data.</text>
</comment>
<dbReference type="Proteomes" id="UP000192491">
    <property type="component" value="Unassembled WGS sequence"/>
</dbReference>
<reference evidence="2 3" key="1">
    <citation type="submission" date="2017-01" db="EMBL/GenBank/DDBJ databases">
        <title>Novel large sulfur bacteria in the metagenomes of groundwater-fed chemosynthetic microbial mats in the Lake Huron basin.</title>
        <authorList>
            <person name="Sharrar A.M."/>
            <person name="Flood B.E."/>
            <person name="Bailey J.V."/>
            <person name="Jones D.S."/>
            <person name="Biddanda B."/>
            <person name="Ruberg S.A."/>
            <person name="Marcus D.N."/>
            <person name="Dick G.J."/>
        </authorList>
    </citation>
    <scope>NUCLEOTIDE SEQUENCE [LARGE SCALE GENOMIC DNA]</scope>
    <source>
        <strain evidence="2">A8</strain>
    </source>
</reference>
<keyword evidence="1" id="KW-1133">Transmembrane helix</keyword>
<feature type="transmembrane region" description="Helical" evidence="1">
    <location>
        <begin position="371"/>
        <end position="392"/>
    </location>
</feature>
<dbReference type="InterPro" id="IPR051533">
    <property type="entry name" value="WaaL-like"/>
</dbReference>
<feature type="transmembrane region" description="Helical" evidence="1">
    <location>
        <begin position="33"/>
        <end position="50"/>
    </location>
</feature>
<proteinExistence type="predicted"/>
<dbReference type="AlphaFoldDB" id="A0A1Y1QQ87"/>
<dbReference type="PANTHER" id="PTHR37422">
    <property type="entry name" value="TEICHURONIC ACID BIOSYNTHESIS PROTEIN TUAE"/>
    <property type="match status" value="1"/>
</dbReference>
<gene>
    <name evidence="2" type="ORF">BWK73_18075</name>
</gene>